<evidence type="ECO:0000259" key="2">
    <source>
        <dbReference type="Pfam" id="PF04892"/>
    </source>
</evidence>
<feature type="transmembrane region" description="Helical" evidence="1">
    <location>
        <begin position="78"/>
        <end position="99"/>
    </location>
</feature>
<name>A0A543B100_9ACTN</name>
<dbReference type="InterPro" id="IPR006976">
    <property type="entry name" value="VanZ-like"/>
</dbReference>
<keyword evidence="4" id="KW-1185">Reference proteome</keyword>
<dbReference type="Pfam" id="PF04892">
    <property type="entry name" value="VanZ"/>
    <property type="match status" value="1"/>
</dbReference>
<protein>
    <submittedName>
        <fullName evidence="3">VanZ like protein</fullName>
    </submittedName>
</protein>
<keyword evidence="1" id="KW-1133">Transmembrane helix</keyword>
<evidence type="ECO:0000313" key="3">
    <source>
        <dbReference type="EMBL" id="TQL78503.1"/>
    </source>
</evidence>
<evidence type="ECO:0000313" key="4">
    <source>
        <dbReference type="Proteomes" id="UP000317043"/>
    </source>
</evidence>
<dbReference type="AlphaFoldDB" id="A0A543B100"/>
<accession>A0A543B100</accession>
<comment type="caution">
    <text evidence="3">The sequence shown here is derived from an EMBL/GenBank/DDBJ whole genome shotgun (WGS) entry which is preliminary data.</text>
</comment>
<keyword evidence="1" id="KW-0472">Membrane</keyword>
<proteinExistence type="predicted"/>
<dbReference type="InParanoid" id="A0A543B100"/>
<organism evidence="3 4">
    <name type="scientific">Stackebrandtia endophytica</name>
    <dbReference type="NCBI Taxonomy" id="1496996"/>
    <lineage>
        <taxon>Bacteria</taxon>
        <taxon>Bacillati</taxon>
        <taxon>Actinomycetota</taxon>
        <taxon>Actinomycetes</taxon>
        <taxon>Glycomycetales</taxon>
        <taxon>Glycomycetaceae</taxon>
        <taxon>Stackebrandtia</taxon>
    </lineage>
</organism>
<dbReference type="EMBL" id="VFOW01000001">
    <property type="protein sequence ID" value="TQL78503.1"/>
    <property type="molecule type" value="Genomic_DNA"/>
</dbReference>
<gene>
    <name evidence="3" type="ORF">FB566_4091</name>
</gene>
<dbReference type="Proteomes" id="UP000317043">
    <property type="component" value="Unassembled WGS sequence"/>
</dbReference>
<reference evidence="3 4" key="1">
    <citation type="submission" date="2019-06" db="EMBL/GenBank/DDBJ databases">
        <title>Sequencing the genomes of 1000 actinobacteria strains.</title>
        <authorList>
            <person name="Klenk H.-P."/>
        </authorList>
    </citation>
    <scope>NUCLEOTIDE SEQUENCE [LARGE SCALE GENOMIC DNA]</scope>
    <source>
        <strain evidence="3 4">DSM 45928</strain>
    </source>
</reference>
<feature type="domain" description="VanZ-like" evidence="2">
    <location>
        <begin position="2"/>
        <end position="67"/>
    </location>
</feature>
<feature type="transmembrane region" description="Helical" evidence="1">
    <location>
        <begin position="48"/>
        <end position="66"/>
    </location>
</feature>
<keyword evidence="1" id="KW-0812">Transmembrane</keyword>
<sequence length="166" mass="17267">MAFFVPFGLYLGLLAPSRWWTSIGAIAGVSLTLEVGQYVLAVGSSDVTDLVANTVGGLSGIALIALARVKLRERTNPIMARVCAVGTVIGVLAVLAFVASPLRYAPPRDSAVAVTSCLTQLDGDRFEPHAARIGAMAADTMANSASIEAAESFSAWSARSSPFSTY</sequence>
<evidence type="ECO:0000256" key="1">
    <source>
        <dbReference type="SAM" id="Phobius"/>
    </source>
</evidence>